<feature type="region of interest" description="Disordered" evidence="1">
    <location>
        <begin position="1"/>
        <end position="31"/>
    </location>
</feature>
<evidence type="ECO:0000313" key="2">
    <source>
        <dbReference type="EMBL" id="GLQ16604.1"/>
    </source>
</evidence>
<proteinExistence type="predicted"/>
<dbReference type="Proteomes" id="UP001161405">
    <property type="component" value="Unassembled WGS sequence"/>
</dbReference>
<name>A0ABQ5UQ94_9HYPH</name>
<feature type="compositionally biased region" description="Polar residues" evidence="1">
    <location>
        <begin position="1"/>
        <end position="16"/>
    </location>
</feature>
<evidence type="ECO:0000256" key="1">
    <source>
        <dbReference type="SAM" id="MobiDB-lite"/>
    </source>
</evidence>
<accession>A0ABQ5UQ94</accession>
<protein>
    <submittedName>
        <fullName evidence="2">Uncharacterized protein</fullName>
    </submittedName>
</protein>
<organism evidence="2 3">
    <name type="scientific">Maritalea porphyrae</name>
    <dbReference type="NCBI Taxonomy" id="880732"/>
    <lineage>
        <taxon>Bacteria</taxon>
        <taxon>Pseudomonadati</taxon>
        <taxon>Pseudomonadota</taxon>
        <taxon>Alphaproteobacteria</taxon>
        <taxon>Hyphomicrobiales</taxon>
        <taxon>Devosiaceae</taxon>
        <taxon>Maritalea</taxon>
    </lineage>
</organism>
<gene>
    <name evidence="2" type="ORF">GCM10007879_08530</name>
</gene>
<dbReference type="EMBL" id="BSNI01000002">
    <property type="protein sequence ID" value="GLQ16604.1"/>
    <property type="molecule type" value="Genomic_DNA"/>
</dbReference>
<sequence>MSTDQNGTSRPNSAQNLPLVLEPAPRRRSLNGNYRPDASFLAQVIAGKTGAPIYRAKRRASVGEAQTAYAQNNERKIVRMPKGYLRALEA</sequence>
<evidence type="ECO:0000313" key="3">
    <source>
        <dbReference type="Proteomes" id="UP001161405"/>
    </source>
</evidence>
<comment type="caution">
    <text evidence="2">The sequence shown here is derived from an EMBL/GenBank/DDBJ whole genome shotgun (WGS) entry which is preliminary data.</text>
</comment>
<reference evidence="2" key="2">
    <citation type="submission" date="2023-01" db="EMBL/GenBank/DDBJ databases">
        <title>Draft genome sequence of Maritalea porphyrae strain NBRC 107169.</title>
        <authorList>
            <person name="Sun Q."/>
            <person name="Mori K."/>
        </authorList>
    </citation>
    <scope>NUCLEOTIDE SEQUENCE</scope>
    <source>
        <strain evidence="2">NBRC 107169</strain>
    </source>
</reference>
<dbReference type="RefSeq" id="WP_284362273.1">
    <property type="nucleotide sequence ID" value="NZ_BSNI01000002.1"/>
</dbReference>
<keyword evidence="3" id="KW-1185">Reference proteome</keyword>
<reference evidence="2" key="1">
    <citation type="journal article" date="2014" name="Int. J. Syst. Evol. Microbiol.">
        <title>Complete genome of a new Firmicutes species belonging to the dominant human colonic microbiota ('Ruminococcus bicirculans') reveals two chromosomes and a selective capacity to utilize plant glucans.</title>
        <authorList>
            <consortium name="NISC Comparative Sequencing Program"/>
            <person name="Wegmann U."/>
            <person name="Louis P."/>
            <person name="Goesmann A."/>
            <person name="Henrissat B."/>
            <person name="Duncan S.H."/>
            <person name="Flint H.J."/>
        </authorList>
    </citation>
    <scope>NUCLEOTIDE SEQUENCE</scope>
    <source>
        <strain evidence="2">NBRC 107169</strain>
    </source>
</reference>